<feature type="transmembrane region" description="Helical" evidence="1">
    <location>
        <begin position="305"/>
        <end position="328"/>
    </location>
</feature>
<feature type="transmembrane region" description="Helical" evidence="1">
    <location>
        <begin position="12"/>
        <end position="34"/>
    </location>
</feature>
<keyword evidence="1" id="KW-1133">Transmembrane helix</keyword>
<feature type="transmembrane region" description="Helical" evidence="1">
    <location>
        <begin position="198"/>
        <end position="216"/>
    </location>
</feature>
<feature type="transmembrane region" description="Helical" evidence="1">
    <location>
        <begin position="265"/>
        <end position="285"/>
    </location>
</feature>
<dbReference type="EMBL" id="CP009247">
    <property type="protein sequence ID" value="APT88035.1"/>
    <property type="molecule type" value="Genomic_DNA"/>
</dbReference>
<keyword evidence="1" id="KW-0812">Transmembrane</keyword>
<dbReference type="Proteomes" id="UP000185434">
    <property type="component" value="Chromosome"/>
</dbReference>
<protein>
    <submittedName>
        <fullName evidence="2">p-aminobenzoyl-glutamate transporter</fullName>
    </submittedName>
</protein>
<keyword evidence="1" id="KW-0472">Membrane</keyword>
<evidence type="ECO:0000256" key="1">
    <source>
        <dbReference type="SAM" id="Phobius"/>
    </source>
</evidence>
<organism evidence="2 3">
    <name type="scientific">Corynebacterium frankenforstense DSM 45800</name>
    <dbReference type="NCBI Taxonomy" id="1437875"/>
    <lineage>
        <taxon>Bacteria</taxon>
        <taxon>Bacillati</taxon>
        <taxon>Actinomycetota</taxon>
        <taxon>Actinomycetes</taxon>
        <taxon>Mycobacteriales</taxon>
        <taxon>Corynebacteriaceae</taxon>
        <taxon>Corynebacterium</taxon>
    </lineage>
</organism>
<dbReference type="PANTHER" id="PTHR30282:SF0">
    <property type="entry name" value="P-AMINOBENZOYL-GLUTAMATE TRANSPORT PROTEIN"/>
    <property type="match status" value="1"/>
</dbReference>
<dbReference type="GO" id="GO:0015558">
    <property type="term" value="F:secondary active p-aminobenzoyl-glutamate transmembrane transporter activity"/>
    <property type="evidence" value="ECO:0007669"/>
    <property type="project" value="InterPro"/>
</dbReference>
<dbReference type="Pfam" id="PF03806">
    <property type="entry name" value="ABG_transport"/>
    <property type="match status" value="1"/>
</dbReference>
<dbReference type="KEGG" id="cfk:CFRA_00585"/>
<keyword evidence="3" id="KW-1185">Reference proteome</keyword>
<dbReference type="STRING" id="1437875.CFRA_00585"/>
<proteinExistence type="predicted"/>
<accession>A0A1L7CQC0</accession>
<name>A0A1L7CQC0_9CORY</name>
<feature type="transmembrane region" description="Helical" evidence="1">
    <location>
        <begin position="471"/>
        <end position="496"/>
    </location>
</feature>
<gene>
    <name evidence="2" type="ORF">CFRA_00585</name>
</gene>
<feature type="transmembrane region" description="Helical" evidence="1">
    <location>
        <begin position="409"/>
        <end position="426"/>
    </location>
</feature>
<feature type="transmembrane region" description="Helical" evidence="1">
    <location>
        <begin position="67"/>
        <end position="86"/>
    </location>
</feature>
<dbReference type="AlphaFoldDB" id="A0A1L7CQC0"/>
<dbReference type="GO" id="GO:1902604">
    <property type="term" value="P:p-aminobenzoyl-glutamate transmembrane transport"/>
    <property type="evidence" value="ECO:0007669"/>
    <property type="project" value="InterPro"/>
</dbReference>
<sequence>MEKVGNKLPTPFLLFTYLFLITALASSVMAWAGVSVAVPGSDEELHVKGLFTGEGLVWLTENVAENYIGFPPLVTVLPIMLAVGIAERSGMLSALIRKLFGSANKTVLPYAVGVIGVTASVMADAAFVVVPPLAAMVFRAAGRHPVAGLLGGFAAVGAGYSTALVPTSLDALFAGITNAVMGTLPGHEATEVNPVSNYFFNIASAVLLGFVAGWLIDRVLEPRMWRQDVPVERTASGQQEFETAKADDHRLDPELTAREWAALKVSLGVTLLVGVVITAAVLWPGSPWRNEDGGYLPQSPLLNSIVFIVVVFFAVMGIAYGMVAGTIRRFEDVVDMMGKSLVDLSGFLVLAFILGQFVELFNWTGIGTWTAVKGAALLESIGLTGFAAIVGFAVLASVLNLLIISGSAMWTLMAAVFVPMFALLGYEPGFTQAAFRVGDSATQIITPMNPYMIVILGLLRRYEPKAGLGTLMSRLVVFVVPFWITWVGLLAVWFYLDLPLGPGQGVFLAG</sequence>
<dbReference type="InterPro" id="IPR004697">
    <property type="entry name" value="AbgT"/>
</dbReference>
<evidence type="ECO:0000313" key="3">
    <source>
        <dbReference type="Proteomes" id="UP000185434"/>
    </source>
</evidence>
<reference evidence="2 3" key="1">
    <citation type="submission" date="2014-08" db="EMBL/GenBank/DDBJ databases">
        <title>Complete genome sequence of Corynebacterium frankenforstense ST18(T) (=DSM 45800(T)), isolated from raw cow milk.</title>
        <authorList>
            <person name="Ruckert C."/>
            <person name="Albersmeier A."/>
            <person name="Winkler A."/>
            <person name="Lipski A."/>
            <person name="Kalinowski J."/>
        </authorList>
    </citation>
    <scope>NUCLEOTIDE SEQUENCE [LARGE SCALE GENOMIC DNA]</scope>
    <source>
        <strain evidence="2 3">ST18</strain>
    </source>
</reference>
<feature type="transmembrane region" description="Helical" evidence="1">
    <location>
        <begin position="381"/>
        <end position="402"/>
    </location>
</feature>
<dbReference type="PANTHER" id="PTHR30282">
    <property type="entry name" value="P-AMINOBENZOYL GLUTAMATE TRANSPORTER"/>
    <property type="match status" value="1"/>
</dbReference>
<evidence type="ECO:0000313" key="2">
    <source>
        <dbReference type="EMBL" id="APT88035.1"/>
    </source>
</evidence>
<feature type="transmembrane region" description="Helical" evidence="1">
    <location>
        <begin position="107"/>
        <end position="130"/>
    </location>
</feature>
<feature type="transmembrane region" description="Helical" evidence="1">
    <location>
        <begin position="441"/>
        <end position="459"/>
    </location>
</feature>
<feature type="transmembrane region" description="Helical" evidence="1">
    <location>
        <begin position="340"/>
        <end position="361"/>
    </location>
</feature>